<dbReference type="EMBL" id="LGRX02035078">
    <property type="protein sequence ID" value="KAK3236350.1"/>
    <property type="molecule type" value="Genomic_DNA"/>
</dbReference>
<name>A0AAE0ERN6_9CHLO</name>
<dbReference type="AlphaFoldDB" id="A0AAE0ERN6"/>
<proteinExistence type="predicted"/>
<evidence type="ECO:0000313" key="3">
    <source>
        <dbReference type="Proteomes" id="UP001190700"/>
    </source>
</evidence>
<feature type="region of interest" description="Disordered" evidence="1">
    <location>
        <begin position="1"/>
        <end position="23"/>
    </location>
</feature>
<protein>
    <submittedName>
        <fullName evidence="2">Uncharacterized protein</fullName>
    </submittedName>
</protein>
<evidence type="ECO:0000313" key="2">
    <source>
        <dbReference type="EMBL" id="KAK3236350.1"/>
    </source>
</evidence>
<organism evidence="2 3">
    <name type="scientific">Cymbomonas tetramitiformis</name>
    <dbReference type="NCBI Taxonomy" id="36881"/>
    <lineage>
        <taxon>Eukaryota</taxon>
        <taxon>Viridiplantae</taxon>
        <taxon>Chlorophyta</taxon>
        <taxon>Pyramimonadophyceae</taxon>
        <taxon>Pyramimonadales</taxon>
        <taxon>Pyramimonadaceae</taxon>
        <taxon>Cymbomonas</taxon>
    </lineage>
</organism>
<gene>
    <name evidence="2" type="ORF">CYMTET_53506</name>
</gene>
<sequence length="335" mass="37367">METQQEEEEELAAMAQQQEEAQEELHVLGDDIEWDVQPVALPEVKNVLENGDAAATVEDLWDLGCLGGRTRLRARHQPTTRYNKDEVLVFNGNFANDEKSLHQQAADERVMTGHPKKYSQAEFCYRLSQFVLTLFDWEIHFVLHHLRDSAPQVHAITPGPVRYQLSQTDALEARGLMESGLPGSKVHLIAAGHGEGLPITGGAHKEKYSVARSTPSATATKDSKIGGVYFQWNASKHKKTSSKELYAGQSGPPPPRQERLRLLSGFAIARWLTYEAQRYKELSQQVRKDDRGGILDFSDRGGEENEPSGCYLRLNCGERITIEAVICKGWAVGGD</sequence>
<accession>A0AAE0ERN6</accession>
<keyword evidence="3" id="KW-1185">Reference proteome</keyword>
<comment type="caution">
    <text evidence="2">The sequence shown here is derived from an EMBL/GenBank/DDBJ whole genome shotgun (WGS) entry which is preliminary data.</text>
</comment>
<feature type="compositionally biased region" description="Acidic residues" evidence="1">
    <location>
        <begin position="1"/>
        <end position="11"/>
    </location>
</feature>
<dbReference type="Proteomes" id="UP001190700">
    <property type="component" value="Unassembled WGS sequence"/>
</dbReference>
<reference evidence="2 3" key="1">
    <citation type="journal article" date="2015" name="Genome Biol. Evol.">
        <title>Comparative Genomics of a Bacterivorous Green Alga Reveals Evolutionary Causalities and Consequences of Phago-Mixotrophic Mode of Nutrition.</title>
        <authorList>
            <person name="Burns J.A."/>
            <person name="Paasch A."/>
            <person name="Narechania A."/>
            <person name="Kim E."/>
        </authorList>
    </citation>
    <scope>NUCLEOTIDE SEQUENCE [LARGE SCALE GENOMIC DNA]</scope>
    <source>
        <strain evidence="2 3">PLY_AMNH</strain>
    </source>
</reference>
<evidence type="ECO:0000256" key="1">
    <source>
        <dbReference type="SAM" id="MobiDB-lite"/>
    </source>
</evidence>